<dbReference type="AlphaFoldDB" id="A0A495DL43"/>
<dbReference type="RefSeq" id="WP_121209614.1">
    <property type="nucleotide sequence ID" value="NZ_RBIM01000001.1"/>
</dbReference>
<evidence type="ECO:0000313" key="3">
    <source>
        <dbReference type="EMBL" id="RKR03652.1"/>
    </source>
</evidence>
<name>A0A495DL43_9PROT</name>
<feature type="transmembrane region" description="Helical" evidence="2">
    <location>
        <begin position="12"/>
        <end position="35"/>
    </location>
</feature>
<feature type="transmembrane region" description="Helical" evidence="2">
    <location>
        <begin position="47"/>
        <end position="66"/>
    </location>
</feature>
<dbReference type="Proteomes" id="UP000273675">
    <property type="component" value="Unassembled WGS sequence"/>
</dbReference>
<keyword evidence="2" id="KW-0812">Transmembrane</keyword>
<keyword evidence="2" id="KW-1133">Transmembrane helix</keyword>
<proteinExistence type="predicted"/>
<protein>
    <submittedName>
        <fullName evidence="3">Uncharacterized protein</fullName>
    </submittedName>
</protein>
<sequence length="132" mass="13287">MSPRLTRIALSLPVIIAMVVLAFGLGTYFGGKYLVPPGQGLAAPAEALGYGLLASLAGLAVSIVAATRMPMKALIACAVVGMLGLTILAIAIAIAVNNADHDGQPGSDALPPRTTTTTPVTEPALPDGEPTR</sequence>
<comment type="caution">
    <text evidence="3">The sequence shown here is derived from an EMBL/GenBank/DDBJ whole genome shotgun (WGS) entry which is preliminary data.</text>
</comment>
<evidence type="ECO:0000313" key="4">
    <source>
        <dbReference type="Proteomes" id="UP000273675"/>
    </source>
</evidence>
<evidence type="ECO:0000256" key="2">
    <source>
        <dbReference type="SAM" id="Phobius"/>
    </source>
</evidence>
<feature type="transmembrane region" description="Helical" evidence="2">
    <location>
        <begin position="73"/>
        <end position="96"/>
    </location>
</feature>
<gene>
    <name evidence="3" type="ORF">C7435_0089</name>
</gene>
<dbReference type="EMBL" id="RBIM01000001">
    <property type="protein sequence ID" value="RKR03652.1"/>
    <property type="molecule type" value="Genomic_DNA"/>
</dbReference>
<organism evidence="3 4">
    <name type="scientific">Maricaulis maris</name>
    <dbReference type="NCBI Taxonomy" id="74318"/>
    <lineage>
        <taxon>Bacteria</taxon>
        <taxon>Pseudomonadati</taxon>
        <taxon>Pseudomonadota</taxon>
        <taxon>Alphaproteobacteria</taxon>
        <taxon>Maricaulales</taxon>
        <taxon>Maricaulaceae</taxon>
        <taxon>Maricaulis</taxon>
    </lineage>
</organism>
<evidence type="ECO:0000256" key="1">
    <source>
        <dbReference type="SAM" id="MobiDB-lite"/>
    </source>
</evidence>
<feature type="compositionally biased region" description="Low complexity" evidence="1">
    <location>
        <begin position="111"/>
        <end position="126"/>
    </location>
</feature>
<keyword evidence="2" id="KW-0472">Membrane</keyword>
<reference evidence="3 4" key="1">
    <citation type="submission" date="2018-10" db="EMBL/GenBank/DDBJ databases">
        <title>Genomic Encyclopedia of Type Strains, Phase IV (KMG-IV): sequencing the most valuable type-strain genomes for metagenomic binning, comparative biology and taxonomic classification.</title>
        <authorList>
            <person name="Goeker M."/>
        </authorList>
    </citation>
    <scope>NUCLEOTIDE SEQUENCE [LARGE SCALE GENOMIC DNA]</scope>
    <source>
        <strain evidence="3 4">DSM 4734</strain>
    </source>
</reference>
<feature type="region of interest" description="Disordered" evidence="1">
    <location>
        <begin position="102"/>
        <end position="132"/>
    </location>
</feature>
<accession>A0A495DL43</accession>